<gene>
    <name evidence="2" type="ORF">CR165_04250</name>
</gene>
<dbReference type="SUPFAM" id="SSF88697">
    <property type="entry name" value="PUA domain-like"/>
    <property type="match status" value="1"/>
</dbReference>
<evidence type="ECO:0000259" key="1">
    <source>
        <dbReference type="Pfam" id="PF01878"/>
    </source>
</evidence>
<dbReference type="CDD" id="cd21133">
    <property type="entry name" value="EVE"/>
    <property type="match status" value="1"/>
</dbReference>
<dbReference type="OrthoDB" id="9791347at2"/>
<sequence>MPAASALAERRFWLVKSEPDAFSWQQQVANGTEPWTGVRNAQAASFLRAMRRGDRAFFYHSNVGKEIVGVVEVAREAYPDPTEAVPEGRAPRWVCTDMRAVGPMPRPVPLSAIKAEPALAEIGLIRQSRLSVMPISPEHWALLCRMGGWEG</sequence>
<protein>
    <submittedName>
        <fullName evidence="2">Ubiquinol-cytochrome C reductase</fullName>
    </submittedName>
</protein>
<dbReference type="PANTHER" id="PTHR14087:SF7">
    <property type="entry name" value="THYMOCYTE NUCLEAR PROTEIN 1"/>
    <property type="match status" value="1"/>
</dbReference>
<dbReference type="InterPro" id="IPR002740">
    <property type="entry name" value="EVE_domain"/>
</dbReference>
<evidence type="ECO:0000313" key="3">
    <source>
        <dbReference type="Proteomes" id="UP000245048"/>
    </source>
</evidence>
<evidence type="ECO:0000313" key="2">
    <source>
        <dbReference type="EMBL" id="PWC30079.1"/>
    </source>
</evidence>
<dbReference type="EMBL" id="PDOA01000002">
    <property type="protein sequence ID" value="PWC30079.1"/>
    <property type="molecule type" value="Genomic_DNA"/>
</dbReference>
<dbReference type="InterPro" id="IPR015947">
    <property type="entry name" value="PUA-like_sf"/>
</dbReference>
<keyword evidence="3" id="KW-1185">Reference proteome</keyword>
<proteinExistence type="predicted"/>
<feature type="domain" description="EVE" evidence="1">
    <location>
        <begin position="11"/>
        <end position="146"/>
    </location>
</feature>
<dbReference type="Proteomes" id="UP000245048">
    <property type="component" value="Unassembled WGS sequence"/>
</dbReference>
<name>A0A2U1V840_9PROT</name>
<dbReference type="InterPro" id="IPR052181">
    <property type="entry name" value="5hmC_binding"/>
</dbReference>
<accession>A0A2U1V840</accession>
<dbReference type="Pfam" id="PF01878">
    <property type="entry name" value="EVE"/>
    <property type="match status" value="1"/>
</dbReference>
<organism evidence="2 3">
    <name type="scientific">Teichococcus aestuarii</name>
    <dbReference type="NCBI Taxonomy" id="568898"/>
    <lineage>
        <taxon>Bacteria</taxon>
        <taxon>Pseudomonadati</taxon>
        <taxon>Pseudomonadota</taxon>
        <taxon>Alphaproteobacteria</taxon>
        <taxon>Acetobacterales</taxon>
        <taxon>Roseomonadaceae</taxon>
        <taxon>Roseomonas</taxon>
    </lineage>
</organism>
<dbReference type="AlphaFoldDB" id="A0A2U1V840"/>
<comment type="caution">
    <text evidence="2">The sequence shown here is derived from an EMBL/GenBank/DDBJ whole genome shotgun (WGS) entry which is preliminary data.</text>
</comment>
<dbReference type="PANTHER" id="PTHR14087">
    <property type="entry name" value="THYMOCYTE NUCLEAR PROTEIN 1"/>
    <property type="match status" value="1"/>
</dbReference>
<reference evidence="3" key="1">
    <citation type="submission" date="2017-10" db="EMBL/GenBank/DDBJ databases">
        <authorList>
            <person name="Toshchakov S.V."/>
            <person name="Goeva M.A."/>
        </authorList>
    </citation>
    <scope>NUCLEOTIDE SEQUENCE [LARGE SCALE GENOMIC DNA]</scope>
    <source>
        <strain evidence="3">JR1/69-1-13</strain>
    </source>
</reference>
<dbReference type="Gene3D" id="3.10.590.10">
    <property type="entry name" value="ph1033 like domains"/>
    <property type="match status" value="1"/>
</dbReference>
<dbReference type="InterPro" id="IPR047197">
    <property type="entry name" value="THYN1-like_EVE"/>
</dbReference>